<proteinExistence type="predicted"/>
<comment type="caution">
    <text evidence="3">The sequence shown here is derived from an EMBL/GenBank/DDBJ whole genome shotgun (WGS) entry which is preliminary data.</text>
</comment>
<dbReference type="Gene3D" id="2.60.40.1180">
    <property type="entry name" value="Golgi alpha-mannosidase II"/>
    <property type="match status" value="1"/>
</dbReference>
<dbReference type="Pfam" id="PF17801">
    <property type="entry name" value="Melibiase_C"/>
    <property type="match status" value="1"/>
</dbReference>
<feature type="chain" id="PRO_5038635112" description="Alpha galactosidase C-terminal domain-containing protein" evidence="1">
    <location>
        <begin position="21"/>
        <end position="252"/>
    </location>
</feature>
<evidence type="ECO:0000313" key="4">
    <source>
        <dbReference type="Proteomes" id="UP000551501"/>
    </source>
</evidence>
<reference evidence="3 4" key="1">
    <citation type="submission" date="2020-08" db="EMBL/GenBank/DDBJ databases">
        <title>Sequencing the genomes of 1000 actinobacteria strains.</title>
        <authorList>
            <person name="Klenk H.-P."/>
        </authorList>
    </citation>
    <scope>NUCLEOTIDE SEQUENCE [LARGE SCALE GENOMIC DNA]</scope>
    <source>
        <strain evidence="3 4">DSM 45298</strain>
    </source>
</reference>
<evidence type="ECO:0000259" key="2">
    <source>
        <dbReference type="Pfam" id="PF17801"/>
    </source>
</evidence>
<feature type="signal peptide" evidence="1">
    <location>
        <begin position="1"/>
        <end position="20"/>
    </location>
</feature>
<dbReference type="PROSITE" id="PS51257">
    <property type="entry name" value="PROKAR_LIPOPROTEIN"/>
    <property type="match status" value="1"/>
</dbReference>
<dbReference type="AlphaFoldDB" id="A0A840F100"/>
<evidence type="ECO:0000313" key="3">
    <source>
        <dbReference type="EMBL" id="MBB4137542.1"/>
    </source>
</evidence>
<organism evidence="3 4">
    <name type="scientific">Gordonia humi</name>
    <dbReference type="NCBI Taxonomy" id="686429"/>
    <lineage>
        <taxon>Bacteria</taxon>
        <taxon>Bacillati</taxon>
        <taxon>Actinomycetota</taxon>
        <taxon>Actinomycetes</taxon>
        <taxon>Mycobacteriales</taxon>
        <taxon>Gordoniaceae</taxon>
        <taxon>Gordonia</taxon>
    </lineage>
</organism>
<evidence type="ECO:0000256" key="1">
    <source>
        <dbReference type="SAM" id="SignalP"/>
    </source>
</evidence>
<dbReference type="SUPFAM" id="SSF51011">
    <property type="entry name" value="Glycosyl hydrolase domain"/>
    <property type="match status" value="1"/>
</dbReference>
<accession>A0A840F100</accession>
<feature type="domain" description="Alpha galactosidase C-terminal" evidence="2">
    <location>
        <begin position="181"/>
        <end position="251"/>
    </location>
</feature>
<gene>
    <name evidence="3" type="ORF">BKA16_004094</name>
</gene>
<sequence>MIGARVVVAVGAGLAALVLAACSSSEVPAPPPAPVLGWVVGDGCASTPERIRADADGLVAHGVVNAGYRTLYVLCDDAERPAPLDDRALHGYLDERGLSMDVVSTGDEEIASAMAADTDLPALRTAITRHVMGAEPLVFTGDAALLDPAHIATVTNAQVLAVSQDARRTAGAPIGGDANRFSRALGSQGLVVSLTNDDSTAREMSIQIDEVNLAGDDSVMATDVWTGRRIRSSGGALTVLVASTDSALLRIG</sequence>
<dbReference type="Proteomes" id="UP000551501">
    <property type="component" value="Unassembled WGS sequence"/>
</dbReference>
<keyword evidence="4" id="KW-1185">Reference proteome</keyword>
<dbReference type="EMBL" id="JACIFP010000001">
    <property type="protein sequence ID" value="MBB4137542.1"/>
    <property type="molecule type" value="Genomic_DNA"/>
</dbReference>
<keyword evidence="1" id="KW-0732">Signal</keyword>
<dbReference type="InterPro" id="IPR041233">
    <property type="entry name" value="Melibiase_C"/>
</dbReference>
<dbReference type="InterPro" id="IPR013780">
    <property type="entry name" value="Glyco_hydro_b"/>
</dbReference>
<protein>
    <recommendedName>
        <fullName evidence="2">Alpha galactosidase C-terminal domain-containing protein</fullName>
    </recommendedName>
</protein>
<dbReference type="RefSeq" id="WP_183372392.1">
    <property type="nucleotide sequence ID" value="NZ_BAABHL010000130.1"/>
</dbReference>
<name>A0A840F100_9ACTN</name>